<proteinExistence type="predicted"/>
<dbReference type="PANTHER" id="PTHR43790">
    <property type="entry name" value="CARBOHYDRATE TRANSPORT ATP-BINDING PROTEIN MG119-RELATED"/>
    <property type="match status" value="1"/>
</dbReference>
<sequence length="506" mass="55919">MDTILDIKGLRKTFGSVVALDKVDVHVTRANIHFIVGENGAGKSTMMKVISGVYPHGSYEGQVFYNGQECKFQNIRESEKAGIVIIHQELALSPYLSIYENLFLGNERKKGWLIDWDQTYIDAREVLAKVGITEDLATPVNKLSVAKQQLIEIAKALSKNAKVLILDEPTSSLNEEDSANLLELLKNLKKEGVTIIMISHKLNEVMSIADEITIIRDGETIEYINLHEKQIDVNYIVKGMVGRELTSMYPSRTPNIGQTMLKLSNYTVKHPIFADRTIINNAQMEVKAGEIVGLAGLVGSGRTELMLSIFGRSLSPDVVGDVEFDGKKVDFRSAKEAIANGMIYVSEDRKDLGLVLIQTIKNNASYSSLPLLSNKFGVVDDAEEFRQADAMRVAMRIKTPHLDQIVGNLSGGNQQKVVLARCLMAKPKLLIIDEPTRGIDVGAKNEIYKIMNDFVAQGNAIIMISSELPEVLGMTDRVYVMDKGRIKGEMATKDASQEAIMKLAVA</sequence>
<dbReference type="InterPro" id="IPR027417">
    <property type="entry name" value="P-loop_NTPase"/>
</dbReference>
<keyword evidence="2" id="KW-1003">Cell membrane</keyword>
<evidence type="ECO:0000313" key="12">
    <source>
        <dbReference type="Proteomes" id="UP000614287"/>
    </source>
</evidence>
<evidence type="ECO:0000256" key="8">
    <source>
        <dbReference type="ARBA" id="ARBA00022967"/>
    </source>
</evidence>
<keyword evidence="9" id="KW-0472">Membrane</keyword>
<dbReference type="SUPFAM" id="SSF52540">
    <property type="entry name" value="P-loop containing nucleoside triphosphate hydrolases"/>
    <property type="match status" value="2"/>
</dbReference>
<keyword evidence="3" id="KW-0997">Cell inner membrane</keyword>
<evidence type="ECO:0000256" key="4">
    <source>
        <dbReference type="ARBA" id="ARBA00022597"/>
    </source>
</evidence>
<dbReference type="EMBL" id="BMZG01000004">
    <property type="protein sequence ID" value="GHA70538.1"/>
    <property type="molecule type" value="Genomic_DNA"/>
</dbReference>
<evidence type="ECO:0000256" key="7">
    <source>
        <dbReference type="ARBA" id="ARBA00022840"/>
    </source>
</evidence>
<dbReference type="GO" id="GO:0005524">
    <property type="term" value="F:ATP binding"/>
    <property type="evidence" value="ECO:0007669"/>
    <property type="project" value="UniProtKB-KW"/>
</dbReference>
<dbReference type="AlphaFoldDB" id="A0A8J3CN36"/>
<keyword evidence="7 11" id="KW-0067">ATP-binding</keyword>
<dbReference type="Proteomes" id="UP000614287">
    <property type="component" value="Unassembled WGS sequence"/>
</dbReference>
<dbReference type="InterPro" id="IPR003439">
    <property type="entry name" value="ABC_transporter-like_ATP-bd"/>
</dbReference>
<dbReference type="InterPro" id="IPR003593">
    <property type="entry name" value="AAA+_ATPase"/>
</dbReference>
<accession>A0A8J3CN36</accession>
<dbReference type="InterPro" id="IPR050107">
    <property type="entry name" value="ABC_carbohydrate_import_ATPase"/>
</dbReference>
<evidence type="ECO:0000256" key="1">
    <source>
        <dbReference type="ARBA" id="ARBA00022448"/>
    </source>
</evidence>
<organism evidence="11 12">
    <name type="scientific">Formosimonas limnophila</name>
    <dbReference type="NCBI Taxonomy" id="1384487"/>
    <lineage>
        <taxon>Bacteria</taxon>
        <taxon>Pseudomonadati</taxon>
        <taxon>Pseudomonadota</taxon>
        <taxon>Betaproteobacteria</taxon>
        <taxon>Burkholderiales</taxon>
        <taxon>Burkholderiaceae</taxon>
        <taxon>Formosimonas</taxon>
    </lineage>
</organism>
<feature type="domain" description="ABC transporter" evidence="10">
    <location>
        <begin position="261"/>
        <end position="503"/>
    </location>
</feature>
<keyword evidence="1" id="KW-0813">Transport</keyword>
<evidence type="ECO:0000256" key="9">
    <source>
        <dbReference type="ARBA" id="ARBA00023136"/>
    </source>
</evidence>
<protein>
    <submittedName>
        <fullName evidence="11">Xylose ABC transporter ATP-binding protein</fullName>
    </submittedName>
</protein>
<keyword evidence="6" id="KW-0547">Nucleotide-binding</keyword>
<name>A0A8J3CN36_9BURK</name>
<dbReference type="SMART" id="SM00382">
    <property type="entry name" value="AAA"/>
    <property type="match status" value="2"/>
</dbReference>
<dbReference type="PROSITE" id="PS00211">
    <property type="entry name" value="ABC_TRANSPORTER_1"/>
    <property type="match status" value="1"/>
</dbReference>
<dbReference type="PANTHER" id="PTHR43790:SF1">
    <property type="entry name" value="XYLOSE IMPORT ATP-BINDING PROTEIN XYLG"/>
    <property type="match status" value="1"/>
</dbReference>
<gene>
    <name evidence="11" type="primary">araG</name>
    <name evidence="11" type="ORF">GCM10009007_09140</name>
</gene>
<evidence type="ECO:0000256" key="2">
    <source>
        <dbReference type="ARBA" id="ARBA00022475"/>
    </source>
</evidence>
<comment type="caution">
    <text evidence="11">The sequence shown here is derived from an EMBL/GenBank/DDBJ whole genome shotgun (WGS) entry which is preliminary data.</text>
</comment>
<evidence type="ECO:0000259" key="10">
    <source>
        <dbReference type="PROSITE" id="PS50893"/>
    </source>
</evidence>
<evidence type="ECO:0000256" key="6">
    <source>
        <dbReference type="ARBA" id="ARBA00022741"/>
    </source>
</evidence>
<dbReference type="CDD" id="cd03216">
    <property type="entry name" value="ABC_Carb_Monos_I"/>
    <property type="match status" value="1"/>
</dbReference>
<dbReference type="RefSeq" id="WP_189492298.1">
    <property type="nucleotide sequence ID" value="NZ_BMZG01000004.1"/>
</dbReference>
<dbReference type="Gene3D" id="3.40.50.300">
    <property type="entry name" value="P-loop containing nucleotide triphosphate hydrolases"/>
    <property type="match status" value="2"/>
</dbReference>
<evidence type="ECO:0000256" key="5">
    <source>
        <dbReference type="ARBA" id="ARBA00022737"/>
    </source>
</evidence>
<evidence type="ECO:0000256" key="3">
    <source>
        <dbReference type="ARBA" id="ARBA00022519"/>
    </source>
</evidence>
<evidence type="ECO:0000313" key="11">
    <source>
        <dbReference type="EMBL" id="GHA70538.1"/>
    </source>
</evidence>
<dbReference type="Pfam" id="PF00005">
    <property type="entry name" value="ABC_tran"/>
    <property type="match status" value="2"/>
</dbReference>
<keyword evidence="5" id="KW-0677">Repeat</keyword>
<dbReference type="GO" id="GO:0016887">
    <property type="term" value="F:ATP hydrolysis activity"/>
    <property type="evidence" value="ECO:0007669"/>
    <property type="project" value="InterPro"/>
</dbReference>
<reference evidence="11" key="2">
    <citation type="submission" date="2020-09" db="EMBL/GenBank/DDBJ databases">
        <authorList>
            <person name="Sun Q."/>
            <person name="Kim S."/>
        </authorList>
    </citation>
    <scope>NUCLEOTIDE SEQUENCE</scope>
    <source>
        <strain evidence="11">KCTC 32501</strain>
    </source>
</reference>
<dbReference type="PROSITE" id="PS50893">
    <property type="entry name" value="ABC_TRANSPORTER_2"/>
    <property type="match status" value="2"/>
</dbReference>
<feature type="domain" description="ABC transporter" evidence="10">
    <location>
        <begin position="5"/>
        <end position="242"/>
    </location>
</feature>
<reference evidence="11" key="1">
    <citation type="journal article" date="2014" name="Int. J. Syst. Evol. Microbiol.">
        <title>Complete genome sequence of Corynebacterium casei LMG S-19264T (=DSM 44701T), isolated from a smear-ripened cheese.</title>
        <authorList>
            <consortium name="US DOE Joint Genome Institute (JGI-PGF)"/>
            <person name="Walter F."/>
            <person name="Albersmeier A."/>
            <person name="Kalinowski J."/>
            <person name="Ruckert C."/>
        </authorList>
    </citation>
    <scope>NUCLEOTIDE SEQUENCE</scope>
    <source>
        <strain evidence="11">KCTC 32501</strain>
    </source>
</reference>
<keyword evidence="12" id="KW-1185">Reference proteome</keyword>
<dbReference type="CDD" id="cd03215">
    <property type="entry name" value="ABC_Carb_Monos_II"/>
    <property type="match status" value="1"/>
</dbReference>
<dbReference type="InterPro" id="IPR017871">
    <property type="entry name" value="ABC_transporter-like_CS"/>
</dbReference>
<keyword evidence="8" id="KW-1278">Translocase</keyword>
<keyword evidence="4" id="KW-0762">Sugar transport</keyword>